<dbReference type="Proteomes" id="UP000265566">
    <property type="component" value="Chromosome 1"/>
</dbReference>
<gene>
    <name evidence="1" type="ORF">MtrunA17_Chr1g0189341</name>
</gene>
<organism evidence="1 2">
    <name type="scientific">Medicago truncatula</name>
    <name type="common">Barrel medic</name>
    <name type="synonym">Medicago tribuloides</name>
    <dbReference type="NCBI Taxonomy" id="3880"/>
    <lineage>
        <taxon>Eukaryota</taxon>
        <taxon>Viridiplantae</taxon>
        <taxon>Streptophyta</taxon>
        <taxon>Embryophyta</taxon>
        <taxon>Tracheophyta</taxon>
        <taxon>Spermatophyta</taxon>
        <taxon>Magnoliopsida</taxon>
        <taxon>eudicotyledons</taxon>
        <taxon>Gunneridae</taxon>
        <taxon>Pentapetalae</taxon>
        <taxon>rosids</taxon>
        <taxon>fabids</taxon>
        <taxon>Fabales</taxon>
        <taxon>Fabaceae</taxon>
        <taxon>Papilionoideae</taxon>
        <taxon>50 kb inversion clade</taxon>
        <taxon>NPAAA clade</taxon>
        <taxon>Hologalegina</taxon>
        <taxon>IRL clade</taxon>
        <taxon>Trifolieae</taxon>
        <taxon>Medicago</taxon>
    </lineage>
</organism>
<dbReference type="AlphaFoldDB" id="A0A396JWG9"/>
<dbReference type="InterPro" id="IPR032675">
    <property type="entry name" value="LRR_dom_sf"/>
</dbReference>
<dbReference type="EMBL" id="PSQE01000001">
    <property type="protein sequence ID" value="RHN80535.1"/>
    <property type="molecule type" value="Genomic_DNA"/>
</dbReference>
<dbReference type="Gramene" id="rna4473">
    <property type="protein sequence ID" value="RHN80535.1"/>
    <property type="gene ID" value="gene4473"/>
</dbReference>
<name>A0A396JWG9_MEDTR</name>
<reference evidence="2" key="1">
    <citation type="journal article" date="2018" name="Nat. Plants">
        <title>Whole-genome landscape of Medicago truncatula symbiotic genes.</title>
        <authorList>
            <person name="Pecrix Y."/>
            <person name="Staton S.E."/>
            <person name="Sallet E."/>
            <person name="Lelandais-Briere C."/>
            <person name="Moreau S."/>
            <person name="Carrere S."/>
            <person name="Blein T."/>
            <person name="Jardinaud M.F."/>
            <person name="Latrasse D."/>
            <person name="Zouine M."/>
            <person name="Zahm M."/>
            <person name="Kreplak J."/>
            <person name="Mayjonade B."/>
            <person name="Satge C."/>
            <person name="Perez M."/>
            <person name="Cauet S."/>
            <person name="Marande W."/>
            <person name="Chantry-Darmon C."/>
            <person name="Lopez-Roques C."/>
            <person name="Bouchez O."/>
            <person name="Berard A."/>
            <person name="Debelle F."/>
            <person name="Munos S."/>
            <person name="Bendahmane A."/>
            <person name="Berges H."/>
            <person name="Niebel A."/>
            <person name="Buitink J."/>
            <person name="Frugier F."/>
            <person name="Benhamed M."/>
            <person name="Crespi M."/>
            <person name="Gouzy J."/>
            <person name="Gamas P."/>
        </authorList>
    </citation>
    <scope>NUCLEOTIDE SEQUENCE [LARGE SCALE GENOMIC DNA]</scope>
    <source>
        <strain evidence="2">cv. Jemalong A17</strain>
    </source>
</reference>
<proteinExistence type="predicted"/>
<sequence length="120" mass="13809">MPNLLSLSIISNAYEGESLHFHDGGCQNLKELYIGDLRNMNSIVIDKGALHSLKKFELFGMPNLVPSGIQHLEKLEVLNFWAVPLAEFNLSQPNQFKTLRINEIEITRHPFFRKGFWFHG</sequence>
<protein>
    <submittedName>
        <fullName evidence="1">Putative leucine-rich repeat domain, L domain-containing protein</fullName>
    </submittedName>
</protein>
<dbReference type="SUPFAM" id="SSF52047">
    <property type="entry name" value="RNI-like"/>
    <property type="match status" value="1"/>
</dbReference>
<comment type="caution">
    <text evidence="1">The sequence shown here is derived from an EMBL/GenBank/DDBJ whole genome shotgun (WGS) entry which is preliminary data.</text>
</comment>
<dbReference type="Gene3D" id="3.80.10.10">
    <property type="entry name" value="Ribonuclease Inhibitor"/>
    <property type="match status" value="1"/>
</dbReference>
<evidence type="ECO:0000313" key="2">
    <source>
        <dbReference type="Proteomes" id="UP000265566"/>
    </source>
</evidence>
<evidence type="ECO:0000313" key="1">
    <source>
        <dbReference type="EMBL" id="RHN80535.1"/>
    </source>
</evidence>
<accession>A0A396JWG9</accession>